<dbReference type="PANTHER" id="PTHR46401:SF2">
    <property type="entry name" value="GLYCOSYLTRANSFERASE WBBK-RELATED"/>
    <property type="match status" value="1"/>
</dbReference>
<protein>
    <submittedName>
        <fullName evidence="2">Glycosyltransferase</fullName>
    </submittedName>
</protein>
<gene>
    <name evidence="2" type="ORF">GS453_24455</name>
</gene>
<evidence type="ECO:0000256" key="1">
    <source>
        <dbReference type="ARBA" id="ARBA00022679"/>
    </source>
</evidence>
<dbReference type="SUPFAM" id="SSF53756">
    <property type="entry name" value="UDP-Glycosyltransferase/glycogen phosphorylase"/>
    <property type="match status" value="1"/>
</dbReference>
<reference evidence="2" key="1">
    <citation type="submission" date="2019-11" db="EMBL/GenBank/DDBJ databases">
        <title>Spread of Macrolides and rifampicin resistant Rhodococcus equi in clinical isolates in the USA.</title>
        <authorList>
            <person name="Alvarez-Narvaez S."/>
            <person name="Huber L."/>
            <person name="Cohen N.D."/>
            <person name="Slovis N."/>
            <person name="Greiter M."/>
            <person name="Giguere S."/>
            <person name="Hart K."/>
        </authorList>
    </citation>
    <scope>NUCLEOTIDE SEQUENCE</scope>
    <source>
        <strain evidence="2">Lh_38</strain>
    </source>
</reference>
<dbReference type="Gene3D" id="3.40.50.2000">
    <property type="entry name" value="Glycogen Phosphorylase B"/>
    <property type="match status" value="2"/>
</dbReference>
<comment type="caution">
    <text evidence="2">The sequence shown here is derived from an EMBL/GenBank/DDBJ whole genome shotgun (WGS) entry which is preliminary data.</text>
</comment>
<sequence length="387" mass="42757">MNGEKSGSVWSSDNNMEKLATVDSCVSAAEQINGSVSMTETEFRPKISVLHSLRKPDGTTGYVDHMIESAPAGLEVLPMSWKTALIGKYDVFHIHWPEYLVRAKTVPARVAKKILFVALVARLRMTRTPIVRTAHNIEPHETGSSIEAALLRWCDRKTDHFICLNVTTQVPEGKPHSVILHGHYRDRPDYQSTSPSEPNRLLYFGLIRPYKGIEDLISAFGSLGADDLNLRIVGKPQSDELANEIRSLCCDNPSISTKLAYVPDSELAEEIARSALVVLPYREMHNSGSVILALSMNRPVLVPDTPANRALRDEVGPGWIYLYDDPVIDAATLRQALDMVATDDRPSSPDLSARDWDRIGEKHYAAYAELLGIPVTAETRGTVDCGG</sequence>
<keyword evidence="1" id="KW-0808">Transferase</keyword>
<organism evidence="2 3">
    <name type="scientific">Rhodococcus hoagii</name>
    <name type="common">Corynebacterium equii</name>
    <dbReference type="NCBI Taxonomy" id="43767"/>
    <lineage>
        <taxon>Bacteria</taxon>
        <taxon>Bacillati</taxon>
        <taxon>Actinomycetota</taxon>
        <taxon>Actinomycetes</taxon>
        <taxon>Mycobacteriales</taxon>
        <taxon>Nocardiaceae</taxon>
        <taxon>Prescottella</taxon>
    </lineage>
</organism>
<dbReference type="Pfam" id="PF13692">
    <property type="entry name" value="Glyco_trans_1_4"/>
    <property type="match status" value="1"/>
</dbReference>
<name>A0AAP2ASL1_RHOHA</name>
<dbReference type="RefSeq" id="WP_084967894.1">
    <property type="nucleotide sequence ID" value="NZ_AP025268.1"/>
</dbReference>
<proteinExistence type="predicted"/>
<evidence type="ECO:0000313" key="2">
    <source>
        <dbReference type="EMBL" id="MBM4629816.1"/>
    </source>
</evidence>
<dbReference type="GO" id="GO:0016757">
    <property type="term" value="F:glycosyltransferase activity"/>
    <property type="evidence" value="ECO:0007669"/>
    <property type="project" value="TreeGrafter"/>
</dbReference>
<dbReference type="GO" id="GO:0009103">
    <property type="term" value="P:lipopolysaccharide biosynthetic process"/>
    <property type="evidence" value="ECO:0007669"/>
    <property type="project" value="TreeGrafter"/>
</dbReference>
<dbReference type="AlphaFoldDB" id="A0AAP2ASL1"/>
<accession>A0AAP2ASL1</accession>
<evidence type="ECO:0000313" key="3">
    <source>
        <dbReference type="Proteomes" id="UP000738270"/>
    </source>
</evidence>
<dbReference type="EMBL" id="WUXD01000074">
    <property type="protein sequence ID" value="MBM4629816.1"/>
    <property type="molecule type" value="Genomic_DNA"/>
</dbReference>
<dbReference type="PANTHER" id="PTHR46401">
    <property type="entry name" value="GLYCOSYLTRANSFERASE WBBK-RELATED"/>
    <property type="match status" value="1"/>
</dbReference>
<dbReference type="Proteomes" id="UP000738270">
    <property type="component" value="Unassembled WGS sequence"/>
</dbReference>